<evidence type="ECO:0000313" key="4">
    <source>
        <dbReference type="Proteomes" id="UP000199584"/>
    </source>
</evidence>
<feature type="domain" description="Flagellar hook-length control protein-like C-terminal" evidence="2">
    <location>
        <begin position="359"/>
        <end position="437"/>
    </location>
</feature>
<gene>
    <name evidence="3" type="ORF">SAMN05660706_102108</name>
</gene>
<accession>A0A1I6CV91</accession>
<dbReference type="PANTHER" id="PTHR37533:SF2">
    <property type="entry name" value="FLAGELLAR HOOK-LENGTH CONTROL PROTEIN"/>
    <property type="match status" value="1"/>
</dbReference>
<evidence type="ECO:0000256" key="1">
    <source>
        <dbReference type="SAM" id="MobiDB-lite"/>
    </source>
</evidence>
<proteinExistence type="predicted"/>
<dbReference type="PANTHER" id="PTHR37533">
    <property type="entry name" value="FLAGELLAR HOOK-LENGTH CONTROL PROTEIN"/>
    <property type="match status" value="1"/>
</dbReference>
<dbReference type="EMBL" id="FOYM01000002">
    <property type="protein sequence ID" value="SFQ97042.1"/>
    <property type="molecule type" value="Genomic_DNA"/>
</dbReference>
<dbReference type="Gene3D" id="3.30.750.140">
    <property type="match status" value="1"/>
</dbReference>
<organism evidence="3 4">
    <name type="scientific">Desulfoscipio geothermicus DSM 3669</name>
    <dbReference type="NCBI Taxonomy" id="1121426"/>
    <lineage>
        <taxon>Bacteria</taxon>
        <taxon>Bacillati</taxon>
        <taxon>Bacillota</taxon>
        <taxon>Clostridia</taxon>
        <taxon>Eubacteriales</taxon>
        <taxon>Desulfallaceae</taxon>
        <taxon>Desulfoscipio</taxon>
    </lineage>
</organism>
<keyword evidence="4" id="KW-1185">Reference proteome</keyword>
<sequence>MLFAGDDSAGAGMTESMQGEQTVKCDLKDKKTMSPNPDINQLMLQLPPLSSANNLLQADLPKHFVDSQSVRSEANTWPSNIEKLINQLFGQVTSKNPRDYFTEAAVVPQDELFTRLLQMAAGQQAGMNENRLYTGELQQSLKSQATLAQLNLRNLNYNQLSRLLSVLQNVEKTSGDIPQRQKLLQDAGLTNRALSGPVNNSIKLTDDQNSVHIREMPVSNTQAPGQATGKSVNGEQLKSIFTDKNAVLTVNIGNQEKNMFSEVKSDAENGRLTHGDKSIEAVTGRALNAYGNRPANNVSESVPIRETAVNHQQPHTSGGLFNTDGLVTIAKAAGAETPATMRPENNPVFMQLAEAIKGKVSKDSQGQTHVRLQLHPQNLGEVTIKLIYRDGNVTAHFQAASEQVKQIIENSLPQLRETLASFQLSLQNASVSVGHENGRWGQDGNQGRYFKKQHSAHIPSAGLIGQSGATVATQQEASSRLNYFV</sequence>
<dbReference type="InterPro" id="IPR021136">
    <property type="entry name" value="Flagellar_hook_control-like_C"/>
</dbReference>
<dbReference type="InterPro" id="IPR038610">
    <property type="entry name" value="FliK-like_C_sf"/>
</dbReference>
<dbReference type="AlphaFoldDB" id="A0A1I6CV91"/>
<dbReference type="InterPro" id="IPR052563">
    <property type="entry name" value="FliK"/>
</dbReference>
<dbReference type="CDD" id="cd17470">
    <property type="entry name" value="T3SS_Flik_C"/>
    <property type="match status" value="1"/>
</dbReference>
<protein>
    <submittedName>
        <fullName evidence="3">Hook-length control protein FliK</fullName>
    </submittedName>
</protein>
<name>A0A1I6CV91_9FIRM</name>
<dbReference type="Proteomes" id="UP000199584">
    <property type="component" value="Unassembled WGS sequence"/>
</dbReference>
<reference evidence="4" key="1">
    <citation type="submission" date="2016-10" db="EMBL/GenBank/DDBJ databases">
        <authorList>
            <person name="Varghese N."/>
            <person name="Submissions S."/>
        </authorList>
    </citation>
    <scope>NUCLEOTIDE SEQUENCE [LARGE SCALE GENOMIC DNA]</scope>
    <source>
        <strain evidence="4">DSM 3669</strain>
    </source>
</reference>
<evidence type="ECO:0000313" key="3">
    <source>
        <dbReference type="EMBL" id="SFQ97042.1"/>
    </source>
</evidence>
<feature type="region of interest" description="Disordered" evidence="1">
    <location>
        <begin position="1"/>
        <end position="22"/>
    </location>
</feature>
<dbReference type="Pfam" id="PF02120">
    <property type="entry name" value="Flg_hook"/>
    <property type="match status" value="1"/>
</dbReference>
<dbReference type="STRING" id="39060.SAMN05660706_102108"/>
<evidence type="ECO:0000259" key="2">
    <source>
        <dbReference type="Pfam" id="PF02120"/>
    </source>
</evidence>